<keyword evidence="3" id="KW-1185">Reference proteome</keyword>
<keyword evidence="1" id="KW-0812">Transmembrane</keyword>
<proteinExistence type="predicted"/>
<protein>
    <submittedName>
        <fullName evidence="2">Uncharacterized protein</fullName>
    </submittedName>
</protein>
<keyword evidence="1" id="KW-0472">Membrane</keyword>
<evidence type="ECO:0000256" key="1">
    <source>
        <dbReference type="SAM" id="Phobius"/>
    </source>
</evidence>
<sequence length="78" mass="8187">MVGGKDDGALPKLIDHCRWLAGQADDEALDIEHTKLVIITSMVLLAAELVVAGVTAWTGVGGGRGRGAGRHPCTEPRR</sequence>
<dbReference type="Proteomes" id="UP000570678">
    <property type="component" value="Unassembled WGS sequence"/>
</dbReference>
<evidence type="ECO:0000313" key="3">
    <source>
        <dbReference type="Proteomes" id="UP000570678"/>
    </source>
</evidence>
<organism evidence="2 3">
    <name type="scientific">Nocardia flavorosea</name>
    <dbReference type="NCBI Taxonomy" id="53429"/>
    <lineage>
        <taxon>Bacteria</taxon>
        <taxon>Bacillati</taxon>
        <taxon>Actinomycetota</taxon>
        <taxon>Actinomycetes</taxon>
        <taxon>Mycobacteriales</taxon>
        <taxon>Nocardiaceae</taxon>
        <taxon>Nocardia</taxon>
    </lineage>
</organism>
<accession>A0A846YIF9</accession>
<gene>
    <name evidence="2" type="ORF">HGA15_14930</name>
</gene>
<dbReference type="RefSeq" id="WP_062975999.1">
    <property type="nucleotide sequence ID" value="NZ_JAAXOT010000006.1"/>
</dbReference>
<reference evidence="2 3" key="1">
    <citation type="submission" date="2020-04" db="EMBL/GenBank/DDBJ databases">
        <title>MicrobeNet Type strains.</title>
        <authorList>
            <person name="Nicholson A.C."/>
        </authorList>
    </citation>
    <scope>NUCLEOTIDE SEQUENCE [LARGE SCALE GENOMIC DNA]</scope>
    <source>
        <strain evidence="2 3">JCM 3332</strain>
    </source>
</reference>
<dbReference type="AlphaFoldDB" id="A0A846YIF9"/>
<name>A0A846YIF9_9NOCA</name>
<keyword evidence="1" id="KW-1133">Transmembrane helix</keyword>
<evidence type="ECO:0000313" key="2">
    <source>
        <dbReference type="EMBL" id="NKY57424.1"/>
    </source>
</evidence>
<dbReference type="EMBL" id="JAAXOT010000006">
    <property type="protein sequence ID" value="NKY57424.1"/>
    <property type="molecule type" value="Genomic_DNA"/>
</dbReference>
<feature type="transmembrane region" description="Helical" evidence="1">
    <location>
        <begin position="36"/>
        <end position="60"/>
    </location>
</feature>
<comment type="caution">
    <text evidence="2">The sequence shown here is derived from an EMBL/GenBank/DDBJ whole genome shotgun (WGS) entry which is preliminary data.</text>
</comment>